<dbReference type="KEGG" id="cman:A9D14_04485"/>
<reference evidence="3 5" key="2">
    <citation type="submission" date="2020-08" db="EMBL/GenBank/DDBJ databases">
        <authorList>
            <person name="Liu G."/>
            <person name="Sun C."/>
        </authorList>
    </citation>
    <scope>NUCLEOTIDE SEQUENCE [LARGE SCALE GENOMIC DNA]</scope>
    <source>
        <strain evidence="3 5">OT19</strain>
    </source>
</reference>
<sequence>MNLVARVGTDFALFFTSLIGAILLTRYILDRVIAVSLTDLIEAAIAALIIALGRTLLGKN</sequence>
<evidence type="ECO:0000313" key="3">
    <source>
        <dbReference type="EMBL" id="QNE04523.1"/>
    </source>
</evidence>
<organism evidence="2 4">
    <name type="scientific">Croceicoccus marinus</name>
    <dbReference type="NCBI Taxonomy" id="450378"/>
    <lineage>
        <taxon>Bacteria</taxon>
        <taxon>Pseudomonadati</taxon>
        <taxon>Pseudomonadota</taxon>
        <taxon>Alphaproteobacteria</taxon>
        <taxon>Sphingomonadales</taxon>
        <taxon>Erythrobacteraceae</taxon>
        <taxon>Croceicoccus</taxon>
    </lineage>
</organism>
<protein>
    <submittedName>
        <fullName evidence="2">Uncharacterized protein</fullName>
    </submittedName>
</protein>
<keyword evidence="1" id="KW-0812">Transmembrane</keyword>
<dbReference type="Proteomes" id="UP000515297">
    <property type="component" value="Chromosome"/>
</dbReference>
<keyword evidence="4" id="KW-1185">Reference proteome</keyword>
<name>A0A1Z1F9U4_9SPHN</name>
<dbReference type="EMBL" id="CP019602">
    <property type="protein sequence ID" value="ARU15571.1"/>
    <property type="molecule type" value="Genomic_DNA"/>
</dbReference>
<dbReference type="Proteomes" id="UP000195807">
    <property type="component" value="Chromosome"/>
</dbReference>
<evidence type="ECO:0000313" key="4">
    <source>
        <dbReference type="Proteomes" id="UP000195807"/>
    </source>
</evidence>
<proteinExistence type="predicted"/>
<keyword evidence="1" id="KW-1133">Transmembrane helix</keyword>
<dbReference type="STRING" id="450378.GCA_001661675_00899"/>
<feature type="transmembrane region" description="Helical" evidence="1">
    <location>
        <begin position="35"/>
        <end position="57"/>
    </location>
</feature>
<evidence type="ECO:0000313" key="5">
    <source>
        <dbReference type="Proteomes" id="UP000515297"/>
    </source>
</evidence>
<evidence type="ECO:0000256" key="1">
    <source>
        <dbReference type="SAM" id="Phobius"/>
    </source>
</evidence>
<accession>A0A1Z1F9U4</accession>
<dbReference type="EMBL" id="CP060052">
    <property type="protein sequence ID" value="QNE04523.1"/>
    <property type="molecule type" value="Genomic_DNA"/>
</dbReference>
<dbReference type="RefSeq" id="WP_066843286.1">
    <property type="nucleotide sequence ID" value="NZ_CP019602.1"/>
</dbReference>
<evidence type="ECO:0000313" key="2">
    <source>
        <dbReference type="EMBL" id="ARU15571.1"/>
    </source>
</evidence>
<dbReference type="AlphaFoldDB" id="A0A1Z1F9U4"/>
<gene>
    <name evidence="2" type="ORF">A9D14_04485</name>
    <name evidence="3" type="ORF">H4O24_11160</name>
</gene>
<dbReference type="OrthoDB" id="9977443at2"/>
<feature type="transmembrane region" description="Helical" evidence="1">
    <location>
        <begin position="12"/>
        <end position="29"/>
    </location>
</feature>
<keyword evidence="1" id="KW-0472">Membrane</keyword>
<reference evidence="2 4" key="1">
    <citation type="submission" date="2017-01" db="EMBL/GenBank/DDBJ databases">
        <title>Complete genome sequence of esterase-producing bacterium Croceicoccus marinus E4A9.</title>
        <authorList>
            <person name="Wu Y.-H."/>
            <person name="Cheng H."/>
            <person name="Xu L."/>
            <person name="Huo Y.-Y."/>
            <person name="Wang C.-S."/>
            <person name="Xu X.-W."/>
        </authorList>
    </citation>
    <scope>NUCLEOTIDE SEQUENCE [LARGE SCALE GENOMIC DNA]</scope>
    <source>
        <strain evidence="2 4">E4A9</strain>
    </source>
</reference>